<dbReference type="VEuPathDB" id="FungiDB:C8Q69DRAFT_300346"/>
<organism evidence="3 4">
    <name type="scientific">Byssochlamys spectabilis</name>
    <name type="common">Paecilomyces variotii</name>
    <dbReference type="NCBI Taxonomy" id="264951"/>
    <lineage>
        <taxon>Eukaryota</taxon>
        <taxon>Fungi</taxon>
        <taxon>Dikarya</taxon>
        <taxon>Ascomycota</taxon>
        <taxon>Pezizomycotina</taxon>
        <taxon>Eurotiomycetes</taxon>
        <taxon>Eurotiomycetidae</taxon>
        <taxon>Eurotiales</taxon>
        <taxon>Thermoascaceae</taxon>
        <taxon>Paecilomyces</taxon>
    </lineage>
</organism>
<evidence type="ECO:0000259" key="2">
    <source>
        <dbReference type="Pfam" id="PF06094"/>
    </source>
</evidence>
<dbReference type="GeneID" id="39596417"/>
<dbReference type="AlphaFoldDB" id="A0A443HS52"/>
<protein>
    <recommendedName>
        <fullName evidence="2">Gamma-glutamylcyclotransferase AIG2-like domain-containing protein</fullName>
    </recommendedName>
</protein>
<gene>
    <name evidence="3" type="ORF">C8Q69DRAFT_300346</name>
</gene>
<proteinExistence type="predicted"/>
<feature type="region of interest" description="Disordered" evidence="1">
    <location>
        <begin position="199"/>
        <end position="231"/>
    </location>
</feature>
<accession>A0A443HS52</accession>
<evidence type="ECO:0000256" key="1">
    <source>
        <dbReference type="SAM" id="MobiDB-lite"/>
    </source>
</evidence>
<dbReference type="InterPro" id="IPR013024">
    <property type="entry name" value="GGCT-like"/>
</dbReference>
<dbReference type="Gene3D" id="3.10.490.10">
    <property type="entry name" value="Gamma-glutamyl cyclotransferase-like"/>
    <property type="match status" value="1"/>
</dbReference>
<evidence type="ECO:0000313" key="3">
    <source>
        <dbReference type="EMBL" id="RWQ94666.1"/>
    </source>
</evidence>
<sequence>MEPKPWYPADYRHALGNILTVSEVDHFLSKADCGPRFVYGPLMIPTVLKYHIHMGQQVDISKNMTQATLHGYRLCTFADSSPPVIIRSTDPRSVVQGMLIFNLNNEQRNLIYHFEAGLTDLCSVQVDIWQWDDEYTRSVRTVDGVGTFLWNSSAEDVTPLEKTSWSVDAFLDSAFYDHIWRSQMAVEAEAQFSSADQVEEMSDLHVSPEQRLSPGRNRNRIRSSLEDIPEM</sequence>
<dbReference type="Pfam" id="PF06094">
    <property type="entry name" value="GGACT"/>
    <property type="match status" value="1"/>
</dbReference>
<comment type="caution">
    <text evidence="3">The sequence shown here is derived from an EMBL/GenBank/DDBJ whole genome shotgun (WGS) entry which is preliminary data.</text>
</comment>
<dbReference type="EMBL" id="RCNU01000007">
    <property type="protein sequence ID" value="RWQ94666.1"/>
    <property type="molecule type" value="Genomic_DNA"/>
</dbReference>
<dbReference type="CDD" id="cd06661">
    <property type="entry name" value="GGCT_like"/>
    <property type="match status" value="1"/>
</dbReference>
<dbReference type="RefSeq" id="XP_028484311.1">
    <property type="nucleotide sequence ID" value="XM_028627140.1"/>
</dbReference>
<dbReference type="Proteomes" id="UP000283841">
    <property type="component" value="Unassembled WGS sequence"/>
</dbReference>
<evidence type="ECO:0000313" key="4">
    <source>
        <dbReference type="Proteomes" id="UP000283841"/>
    </source>
</evidence>
<dbReference type="InterPro" id="IPR009288">
    <property type="entry name" value="AIG2-like_dom"/>
</dbReference>
<keyword evidence="4" id="KW-1185">Reference proteome</keyword>
<feature type="domain" description="Gamma-glutamylcyclotransferase AIG2-like" evidence="2">
    <location>
        <begin position="37"/>
        <end position="166"/>
    </location>
</feature>
<reference evidence="3 4" key="1">
    <citation type="journal article" date="2018" name="Front. Microbiol.">
        <title>Genomic and genetic insights into a cosmopolitan fungus, Paecilomyces variotii (Eurotiales).</title>
        <authorList>
            <person name="Urquhart A.S."/>
            <person name="Mondo S.J."/>
            <person name="Makela M.R."/>
            <person name="Hane J.K."/>
            <person name="Wiebenga A."/>
            <person name="He G."/>
            <person name="Mihaltcheva S."/>
            <person name="Pangilinan J."/>
            <person name="Lipzen A."/>
            <person name="Barry K."/>
            <person name="de Vries R.P."/>
            <person name="Grigoriev I.V."/>
            <person name="Idnurm A."/>
        </authorList>
    </citation>
    <scope>NUCLEOTIDE SEQUENCE [LARGE SCALE GENOMIC DNA]</scope>
    <source>
        <strain evidence="3 4">CBS 101075</strain>
    </source>
</reference>
<name>A0A443HS52_BYSSP</name>